<keyword evidence="12" id="KW-0408">Iron</keyword>
<dbReference type="RefSeq" id="WP_131172411.1">
    <property type="nucleotide sequence ID" value="NZ_FXTL01000012.1"/>
</dbReference>
<dbReference type="InterPro" id="IPR036388">
    <property type="entry name" value="WH-like_DNA-bd_sf"/>
</dbReference>
<sequence length="133" mass="14419">MTTSVQPRRTRQRAAVADALAESPGFRTAQQVHDLLVERNQRVALATVYRTLQSLAESGEVDSIRTPDGQSAYRSCSQGHTHHHHLICSTCGHTVEIELGSFEGLLAGIAHSHGFTAVAHELELFGTCADCAR</sequence>
<evidence type="ECO:0000256" key="2">
    <source>
        <dbReference type="ARBA" id="ARBA00007957"/>
    </source>
</evidence>
<comment type="caution">
    <text evidence="13">The sequence shown here is derived from an EMBL/GenBank/DDBJ whole genome shotgun (WGS) entry which is preliminary data.</text>
</comment>
<keyword evidence="5" id="KW-0678">Repressor</keyword>
<feature type="binding site" evidence="11">
    <location>
        <position position="91"/>
    </location>
    <ligand>
        <name>Zn(2+)</name>
        <dbReference type="ChEBI" id="CHEBI:29105"/>
    </ligand>
</feature>
<comment type="cofactor">
    <cofactor evidence="11">
        <name>Zn(2+)</name>
        <dbReference type="ChEBI" id="CHEBI:29105"/>
    </cofactor>
    <text evidence="11">Binds 1 zinc ion per subunit.</text>
</comment>
<evidence type="ECO:0000313" key="13">
    <source>
        <dbReference type="EMBL" id="TBT94513.1"/>
    </source>
</evidence>
<dbReference type="GO" id="GO:0000976">
    <property type="term" value="F:transcription cis-regulatory region binding"/>
    <property type="evidence" value="ECO:0007669"/>
    <property type="project" value="TreeGrafter"/>
</dbReference>
<dbReference type="EMBL" id="SDMR01000012">
    <property type="protein sequence ID" value="TBT94513.1"/>
    <property type="molecule type" value="Genomic_DNA"/>
</dbReference>
<keyword evidence="4" id="KW-0963">Cytoplasm</keyword>
<evidence type="ECO:0000256" key="12">
    <source>
        <dbReference type="PIRSR" id="PIRSR602481-2"/>
    </source>
</evidence>
<feature type="binding site" evidence="12">
    <location>
        <position position="120"/>
    </location>
    <ligand>
        <name>Fe cation</name>
        <dbReference type="ChEBI" id="CHEBI:24875"/>
    </ligand>
</feature>
<dbReference type="GO" id="GO:1900376">
    <property type="term" value="P:regulation of secondary metabolite biosynthetic process"/>
    <property type="evidence" value="ECO:0007669"/>
    <property type="project" value="TreeGrafter"/>
</dbReference>
<evidence type="ECO:0000256" key="4">
    <source>
        <dbReference type="ARBA" id="ARBA00022490"/>
    </source>
</evidence>
<keyword evidence="7 11" id="KW-0862">Zinc</keyword>
<comment type="subcellular location">
    <subcellularLocation>
        <location evidence="1">Cytoplasm</location>
    </subcellularLocation>
</comment>
<dbReference type="PANTHER" id="PTHR33202">
    <property type="entry name" value="ZINC UPTAKE REGULATION PROTEIN"/>
    <property type="match status" value="1"/>
</dbReference>
<comment type="similarity">
    <text evidence="2">Belongs to the Fur family.</text>
</comment>
<reference evidence="13 14" key="1">
    <citation type="submission" date="2019-01" db="EMBL/GenBank/DDBJ databases">
        <title>Lactibacter flavus gen. nov., sp. nov., a novel bacterium of the family Propionibacteriaceae isolated from raw milk and dairy products.</title>
        <authorList>
            <person name="Huptas C."/>
            <person name="Wenning M."/>
            <person name="Breitenwieser F."/>
            <person name="Doll E."/>
            <person name="Von Neubeck M."/>
            <person name="Busse H.-J."/>
            <person name="Scherer S."/>
        </authorList>
    </citation>
    <scope>NUCLEOTIDE SEQUENCE [LARGE SCALE GENOMIC DNA]</scope>
    <source>
        <strain evidence="13 14">DSM 22130</strain>
    </source>
</reference>
<dbReference type="InterPro" id="IPR043135">
    <property type="entry name" value="Fur_C"/>
</dbReference>
<dbReference type="Gene3D" id="3.30.1490.190">
    <property type="match status" value="1"/>
</dbReference>
<dbReference type="Gene3D" id="1.10.10.10">
    <property type="entry name" value="Winged helix-like DNA-binding domain superfamily/Winged helix DNA-binding domain"/>
    <property type="match status" value="1"/>
</dbReference>
<evidence type="ECO:0000256" key="5">
    <source>
        <dbReference type="ARBA" id="ARBA00022491"/>
    </source>
</evidence>
<feature type="binding site" evidence="11">
    <location>
        <position position="88"/>
    </location>
    <ligand>
        <name>Zn(2+)</name>
        <dbReference type="ChEBI" id="CHEBI:29105"/>
    </ligand>
</feature>
<keyword evidence="10" id="KW-0804">Transcription</keyword>
<accession>A0A4Q9KJC2</accession>
<dbReference type="GO" id="GO:0005829">
    <property type="term" value="C:cytosol"/>
    <property type="evidence" value="ECO:0007669"/>
    <property type="project" value="TreeGrafter"/>
</dbReference>
<evidence type="ECO:0000256" key="11">
    <source>
        <dbReference type="PIRSR" id="PIRSR602481-1"/>
    </source>
</evidence>
<dbReference type="GO" id="GO:0045892">
    <property type="term" value="P:negative regulation of DNA-templated transcription"/>
    <property type="evidence" value="ECO:0007669"/>
    <property type="project" value="TreeGrafter"/>
</dbReference>
<keyword evidence="8" id="KW-0805">Transcription regulation</keyword>
<feature type="binding site" evidence="12">
    <location>
        <position position="103"/>
    </location>
    <ligand>
        <name>Fe cation</name>
        <dbReference type="ChEBI" id="CHEBI:24875"/>
    </ligand>
</feature>
<dbReference type="InterPro" id="IPR002481">
    <property type="entry name" value="FUR"/>
</dbReference>
<dbReference type="Pfam" id="PF01475">
    <property type="entry name" value="FUR"/>
    <property type="match status" value="1"/>
</dbReference>
<dbReference type="GO" id="GO:0008270">
    <property type="term" value="F:zinc ion binding"/>
    <property type="evidence" value="ECO:0007669"/>
    <property type="project" value="TreeGrafter"/>
</dbReference>
<evidence type="ECO:0000313" key="14">
    <source>
        <dbReference type="Proteomes" id="UP000291933"/>
    </source>
</evidence>
<gene>
    <name evidence="13" type="ORF">ET996_09935</name>
</gene>
<feature type="binding site" evidence="12">
    <location>
        <position position="82"/>
    </location>
    <ligand>
        <name>Fe cation</name>
        <dbReference type="ChEBI" id="CHEBI:24875"/>
    </ligand>
</feature>
<protein>
    <submittedName>
        <fullName evidence="13">Transcriptional repressor</fullName>
    </submittedName>
</protein>
<dbReference type="OrthoDB" id="8659436at2"/>
<evidence type="ECO:0000256" key="7">
    <source>
        <dbReference type="ARBA" id="ARBA00022833"/>
    </source>
</evidence>
<dbReference type="SUPFAM" id="SSF46785">
    <property type="entry name" value="Winged helix' DNA-binding domain"/>
    <property type="match status" value="1"/>
</dbReference>
<dbReference type="InterPro" id="IPR036390">
    <property type="entry name" value="WH_DNA-bd_sf"/>
</dbReference>
<comment type="cofactor">
    <cofactor evidence="12">
        <name>Mn(2+)</name>
        <dbReference type="ChEBI" id="CHEBI:29035"/>
    </cofactor>
    <cofactor evidence="12">
        <name>Fe(2+)</name>
        <dbReference type="ChEBI" id="CHEBI:29033"/>
    </cofactor>
    <text evidence="12">Binds 1 Mn(2+) or Fe(2+) ion per subunit.</text>
</comment>
<dbReference type="Proteomes" id="UP000291933">
    <property type="component" value="Unassembled WGS sequence"/>
</dbReference>
<name>A0A4Q9KJC2_PROTD</name>
<evidence type="ECO:0000256" key="3">
    <source>
        <dbReference type="ARBA" id="ARBA00011738"/>
    </source>
</evidence>
<dbReference type="GO" id="GO:0003700">
    <property type="term" value="F:DNA-binding transcription factor activity"/>
    <property type="evidence" value="ECO:0007669"/>
    <property type="project" value="InterPro"/>
</dbReference>
<evidence type="ECO:0000256" key="6">
    <source>
        <dbReference type="ARBA" id="ARBA00022723"/>
    </source>
</evidence>
<keyword evidence="6 11" id="KW-0479">Metal-binding</keyword>
<evidence type="ECO:0000256" key="8">
    <source>
        <dbReference type="ARBA" id="ARBA00023015"/>
    </source>
</evidence>
<evidence type="ECO:0000256" key="9">
    <source>
        <dbReference type="ARBA" id="ARBA00023125"/>
    </source>
</evidence>
<dbReference type="PANTHER" id="PTHR33202:SF2">
    <property type="entry name" value="FERRIC UPTAKE REGULATION PROTEIN"/>
    <property type="match status" value="1"/>
</dbReference>
<keyword evidence="14" id="KW-1185">Reference proteome</keyword>
<feature type="binding site" evidence="11">
    <location>
        <position position="128"/>
    </location>
    <ligand>
        <name>Zn(2+)</name>
        <dbReference type="ChEBI" id="CHEBI:29105"/>
    </ligand>
</feature>
<feature type="binding site" evidence="11">
    <location>
        <position position="131"/>
    </location>
    <ligand>
        <name>Zn(2+)</name>
        <dbReference type="ChEBI" id="CHEBI:29105"/>
    </ligand>
</feature>
<evidence type="ECO:0000256" key="1">
    <source>
        <dbReference type="ARBA" id="ARBA00004496"/>
    </source>
</evidence>
<dbReference type="FunFam" id="1.10.10.10:FF:000459">
    <property type="entry name" value="Ferric uptake regulation protein"/>
    <property type="match status" value="1"/>
</dbReference>
<dbReference type="CDD" id="cd07153">
    <property type="entry name" value="Fur_like"/>
    <property type="match status" value="1"/>
</dbReference>
<organism evidence="13 14">
    <name type="scientific">Propioniciclava tarda</name>
    <dbReference type="NCBI Taxonomy" id="433330"/>
    <lineage>
        <taxon>Bacteria</taxon>
        <taxon>Bacillati</taxon>
        <taxon>Actinomycetota</taxon>
        <taxon>Actinomycetes</taxon>
        <taxon>Propionibacteriales</taxon>
        <taxon>Propionibacteriaceae</taxon>
        <taxon>Propioniciclava</taxon>
    </lineage>
</organism>
<proteinExistence type="inferred from homology"/>
<dbReference type="AlphaFoldDB" id="A0A4Q9KJC2"/>
<evidence type="ECO:0000256" key="10">
    <source>
        <dbReference type="ARBA" id="ARBA00023163"/>
    </source>
</evidence>
<keyword evidence="9" id="KW-0238">DNA-binding</keyword>
<comment type="subunit">
    <text evidence="3">Homodimer.</text>
</comment>